<feature type="repeat" description="WD" evidence="3">
    <location>
        <begin position="739"/>
        <end position="770"/>
    </location>
</feature>
<evidence type="ECO:0000256" key="2">
    <source>
        <dbReference type="ARBA" id="ARBA00022737"/>
    </source>
</evidence>
<dbReference type="InterPro" id="IPR019775">
    <property type="entry name" value="WD40_repeat_CS"/>
</dbReference>
<dbReference type="PANTHER" id="PTHR19854:SF15">
    <property type="entry name" value="TRANSDUCIN BETA-LIKE PROTEIN 3"/>
    <property type="match status" value="1"/>
</dbReference>
<dbReference type="SUPFAM" id="SSF50978">
    <property type="entry name" value="WD40 repeat-like"/>
    <property type="match status" value="1"/>
</dbReference>
<feature type="repeat" description="WD" evidence="3">
    <location>
        <begin position="695"/>
        <end position="738"/>
    </location>
</feature>
<dbReference type="Gene3D" id="2.130.10.10">
    <property type="entry name" value="YVTN repeat-like/Quinoprotein amine dehydrogenase"/>
    <property type="match status" value="5"/>
</dbReference>
<sequence>MLSSARWSLSTKAGRCRYQPRDGQRGGAGRGCRSLSWLRPFCHQLDQTGQHVFCVCGTKVNVLDVASGAVLRSLEQEDQEDITAFELSPDDQVLVTATRALLLAQWAWREGSITRLWKAIHTAPVATMAFDPTSTLLATGGCDGAVRVWDIVRHYGTHHFRGSPGVVHLVTFHPDPARLLLFSSAADATIRMWSLQDQSCLAVMTAHYSAVTSLTFSADGHTMLSSGRDKICVIWDLQSHQATRTVPVFESVEAAVLLPEELVPKLDVKSKGLHFLTAGDQGLLRVWEAASGQCVYAQPQPPGPRQGLTHCTLAQSAGLLLSVTTDHNLLLYEARSLQLQKQFAGYSEEVLDVRFLGPEDSHIVVASNSPSLKVFELQTMTCQILHGHTDIVLALDVFRKGRLFASCAKDQSICIWRMNKAGRVACVAQGSGHTHSVGTICCSRLKETFLVTGSQDCTVKLWPIPEALLSKGTAPDSGPILLQAQATQRCHDKDINSVAVAPNDKLLATGSQDRTAKLWALPHCQLLGIFSGHRRGLWCVQFSPMDQVLATASADGTIKLWALQDFSCLKTFEGHDASVLKVVFVSRGTQLLSSGSLKAIKVWDIVGTELKLKKELTGLNHWVRALVAAQSYLYSGSYQTIKIWDIRTLDCIHVLQTSGGSVYSIAVTNHHIVCGTYENLIHVWDIESKEQVRTLTGHVGTVYALAVISTPDQTKVFSASYDRSLRVWSMDNMICTQTLLRHQGSVTALAVSRGRLFSGAVDSTVKVWTC</sequence>
<feature type="repeat" description="WD" evidence="3">
    <location>
        <begin position="530"/>
        <end position="571"/>
    </location>
</feature>
<feature type="repeat" description="WD" evidence="3">
    <location>
        <begin position="488"/>
        <end position="519"/>
    </location>
</feature>
<feature type="repeat" description="WD" evidence="3">
    <location>
        <begin position="204"/>
        <end position="245"/>
    </location>
</feature>
<dbReference type="OrthoDB" id="674604at2759"/>
<dbReference type="FunFam" id="2.130.10.10:FF:000480">
    <property type="entry name" value="Transducin beta like 3"/>
    <property type="match status" value="1"/>
</dbReference>
<dbReference type="FunFam" id="2.130.10.10:FF:000605">
    <property type="entry name" value="Transducin beta-like protein 3"/>
    <property type="match status" value="1"/>
</dbReference>
<reference evidence="4" key="1">
    <citation type="submission" date="2018-10" db="EMBL/GenBank/DDBJ databases">
        <title>De novo assembly of a Great Dane genome.</title>
        <authorList>
            <person name="Kidd J.M."/>
            <person name="Pendleton A.L."/>
            <person name="Shen F."/>
            <person name="Emery S."/>
        </authorList>
    </citation>
    <scope>NUCLEOTIDE SEQUENCE [LARGE SCALE GENOMIC DNA]</scope>
    <source>
        <strain evidence="4">Great Dane</strain>
    </source>
</reference>
<organism evidence="4 5">
    <name type="scientific">Canis lupus familiaris</name>
    <name type="common">Dog</name>
    <name type="synonym">Canis familiaris</name>
    <dbReference type="NCBI Taxonomy" id="9615"/>
    <lineage>
        <taxon>Eukaryota</taxon>
        <taxon>Metazoa</taxon>
        <taxon>Chordata</taxon>
        <taxon>Craniata</taxon>
        <taxon>Vertebrata</taxon>
        <taxon>Euteleostomi</taxon>
        <taxon>Mammalia</taxon>
        <taxon>Eutheria</taxon>
        <taxon>Laurasiatheria</taxon>
        <taxon>Carnivora</taxon>
        <taxon>Caniformia</taxon>
        <taxon>Canidae</taxon>
        <taxon>Canis</taxon>
    </lineage>
</organism>
<dbReference type="InterPro" id="IPR020472">
    <property type="entry name" value="WD40_PAC1"/>
</dbReference>
<dbReference type="PROSITE" id="PS00678">
    <property type="entry name" value="WD_REPEATS_1"/>
    <property type="match status" value="2"/>
</dbReference>
<dbReference type="PRINTS" id="PR00320">
    <property type="entry name" value="GPROTEINBRPT"/>
</dbReference>
<gene>
    <name evidence="4" type="primary">TRAF7</name>
</gene>
<reference evidence="4" key="2">
    <citation type="submission" date="2025-08" db="UniProtKB">
        <authorList>
            <consortium name="Ensembl"/>
        </authorList>
    </citation>
    <scope>IDENTIFICATION</scope>
</reference>
<accession>A0A8C0PP79</accession>
<dbReference type="InterPro" id="IPR036322">
    <property type="entry name" value="WD40_repeat_dom_sf"/>
</dbReference>
<dbReference type="PROSITE" id="PS50082">
    <property type="entry name" value="WD_REPEATS_2"/>
    <property type="match status" value="11"/>
</dbReference>
<dbReference type="Proteomes" id="UP000694542">
    <property type="component" value="Chromosome 6"/>
</dbReference>
<evidence type="ECO:0000313" key="4">
    <source>
        <dbReference type="Ensembl" id="ENSCAFP00040000371.1"/>
    </source>
</evidence>
<name>A0A8C0PP79_CANLF</name>
<protein>
    <submittedName>
        <fullName evidence="4">TNF receptor associated factor 7</fullName>
    </submittedName>
</protein>
<dbReference type="PANTHER" id="PTHR19854">
    <property type="entry name" value="TRANSDUCIN BETA-LIKE 3"/>
    <property type="match status" value="1"/>
</dbReference>
<feature type="repeat" description="WD" evidence="3">
    <location>
        <begin position="572"/>
        <end position="605"/>
    </location>
</feature>
<feature type="repeat" description="WD" evidence="3">
    <location>
        <begin position="655"/>
        <end position="694"/>
    </location>
</feature>
<keyword evidence="2" id="KW-0677">Repeat</keyword>
<dbReference type="FunFam" id="2.130.10.10:FF:000067">
    <property type="entry name" value="Putative E3 ubiquitin-protein ligase TRAF7"/>
    <property type="match status" value="1"/>
</dbReference>
<evidence type="ECO:0000256" key="1">
    <source>
        <dbReference type="ARBA" id="ARBA00022574"/>
    </source>
</evidence>
<proteinExistence type="predicted"/>
<dbReference type="InterPro" id="IPR001680">
    <property type="entry name" value="WD40_rpt"/>
</dbReference>
<evidence type="ECO:0000256" key="3">
    <source>
        <dbReference type="PROSITE-ProRule" id="PRU00221"/>
    </source>
</evidence>
<dbReference type="AlphaFoldDB" id="A0A8C0PP79"/>
<feature type="repeat" description="WD" evidence="3">
    <location>
        <begin position="385"/>
        <end position="426"/>
    </location>
</feature>
<dbReference type="SUPFAM" id="SSF50998">
    <property type="entry name" value="Quinoprotein alcohol dehydrogenase-like"/>
    <property type="match status" value="1"/>
</dbReference>
<dbReference type="InterPro" id="IPR011047">
    <property type="entry name" value="Quinoprotein_ADH-like_sf"/>
</dbReference>
<feature type="repeat" description="WD" evidence="3">
    <location>
        <begin position="118"/>
        <end position="151"/>
    </location>
</feature>
<feature type="repeat" description="WD" evidence="3">
    <location>
        <begin position="160"/>
        <end position="203"/>
    </location>
</feature>
<dbReference type="InterPro" id="IPR015943">
    <property type="entry name" value="WD40/YVTN_repeat-like_dom_sf"/>
</dbReference>
<keyword evidence="1 3" id="KW-0853">WD repeat</keyword>
<dbReference type="Ensembl" id="ENSCAFT00040000454.1">
    <property type="protein sequence ID" value="ENSCAFP00040000371.1"/>
    <property type="gene ID" value="ENSCAFG00040000248.1"/>
</dbReference>
<feature type="repeat" description="WD" evidence="3">
    <location>
        <begin position="430"/>
        <end position="462"/>
    </location>
</feature>
<dbReference type="PROSITE" id="PS50294">
    <property type="entry name" value="WD_REPEATS_REGION"/>
    <property type="match status" value="6"/>
</dbReference>
<dbReference type="CDD" id="cd00200">
    <property type="entry name" value="WD40"/>
    <property type="match status" value="2"/>
</dbReference>
<dbReference type="Pfam" id="PF00400">
    <property type="entry name" value="WD40"/>
    <property type="match status" value="10"/>
</dbReference>
<evidence type="ECO:0000313" key="5">
    <source>
        <dbReference type="Proteomes" id="UP000694542"/>
    </source>
</evidence>
<dbReference type="FunFam" id="2.130.10.10:FF:000795">
    <property type="entry name" value="Transducin beta-like protein 3"/>
    <property type="match status" value="1"/>
</dbReference>
<dbReference type="SMART" id="SM00320">
    <property type="entry name" value="WD40"/>
    <property type="match status" value="16"/>
</dbReference>